<evidence type="ECO:0000313" key="3">
    <source>
        <dbReference type="EMBL" id="RVT59410.1"/>
    </source>
</evidence>
<protein>
    <recommendedName>
        <fullName evidence="5">Pentapeptide MXKDX repeat protein</fullName>
    </recommendedName>
</protein>
<keyword evidence="4" id="KW-1185">Reference proteome</keyword>
<evidence type="ECO:0000313" key="4">
    <source>
        <dbReference type="Proteomes" id="UP000288024"/>
    </source>
</evidence>
<dbReference type="EMBL" id="RZTZ01000009">
    <property type="protein sequence ID" value="RVT59410.1"/>
    <property type="molecule type" value="Genomic_DNA"/>
</dbReference>
<feature type="compositionally biased region" description="Basic and acidic residues" evidence="1">
    <location>
        <begin position="92"/>
        <end position="108"/>
    </location>
</feature>
<sequence>MKKKKITFTVLGLTLAAVLAIGNTTFAEKINNNDSQMMNSDSMSNMMNDENMSGMMKDSNMGNMMEAMDSSEGKEMMESCNKFMESSQNKEGQSDSKDNSLKPKETSL</sequence>
<feature type="compositionally biased region" description="Low complexity" evidence="1">
    <location>
        <begin position="32"/>
        <end position="56"/>
    </location>
</feature>
<keyword evidence="2" id="KW-0732">Signal</keyword>
<feature type="region of interest" description="Disordered" evidence="1">
    <location>
        <begin position="32"/>
        <end position="108"/>
    </location>
</feature>
<accession>A0A3S2TVI1</accession>
<dbReference type="GeneID" id="87619657"/>
<feature type="signal peptide" evidence="2">
    <location>
        <begin position="1"/>
        <end position="27"/>
    </location>
</feature>
<evidence type="ECO:0000256" key="1">
    <source>
        <dbReference type="SAM" id="MobiDB-lite"/>
    </source>
</evidence>
<name>A0A3S2TVI1_9BACI</name>
<proteinExistence type="predicted"/>
<organism evidence="3 4">
    <name type="scientific">Niallia taxi</name>
    <dbReference type="NCBI Taxonomy" id="2499688"/>
    <lineage>
        <taxon>Bacteria</taxon>
        <taxon>Bacillati</taxon>
        <taxon>Bacillota</taxon>
        <taxon>Bacilli</taxon>
        <taxon>Bacillales</taxon>
        <taxon>Bacillaceae</taxon>
        <taxon>Niallia</taxon>
    </lineage>
</organism>
<dbReference type="Proteomes" id="UP000288024">
    <property type="component" value="Unassembled WGS sequence"/>
</dbReference>
<dbReference type="AlphaFoldDB" id="A0A3S2TVI1"/>
<gene>
    <name evidence="3" type="ORF">EM808_19090</name>
</gene>
<reference evidence="3 4" key="1">
    <citation type="submission" date="2019-01" db="EMBL/GenBank/DDBJ databases">
        <title>Bacillus sp. M5HDSG1-1, whole genome shotgun sequence.</title>
        <authorList>
            <person name="Tuo L."/>
        </authorList>
    </citation>
    <scope>NUCLEOTIDE SEQUENCE [LARGE SCALE GENOMIC DNA]</scope>
    <source>
        <strain evidence="3 4">M5HDSG1-1</strain>
    </source>
</reference>
<feature type="chain" id="PRO_5018697834" description="Pentapeptide MXKDX repeat protein" evidence="2">
    <location>
        <begin position="28"/>
        <end position="108"/>
    </location>
</feature>
<dbReference type="RefSeq" id="WP_127739805.1">
    <property type="nucleotide sequence ID" value="NZ_CP196005.1"/>
</dbReference>
<evidence type="ECO:0000256" key="2">
    <source>
        <dbReference type="SAM" id="SignalP"/>
    </source>
</evidence>
<evidence type="ECO:0008006" key="5">
    <source>
        <dbReference type="Google" id="ProtNLM"/>
    </source>
</evidence>
<comment type="caution">
    <text evidence="3">The sequence shown here is derived from an EMBL/GenBank/DDBJ whole genome shotgun (WGS) entry which is preliminary data.</text>
</comment>